<dbReference type="Gene3D" id="3.40.50.1820">
    <property type="entry name" value="alpha/beta hydrolase"/>
    <property type="match status" value="1"/>
</dbReference>
<dbReference type="OrthoDB" id="6846267at2759"/>
<dbReference type="Pfam" id="PF00135">
    <property type="entry name" value="COesterase"/>
    <property type="match status" value="1"/>
</dbReference>
<accession>A0A232M3G3</accession>
<name>A0A232M3G3_9EURO</name>
<organism evidence="2 3">
    <name type="scientific">Elaphomyces granulatus</name>
    <dbReference type="NCBI Taxonomy" id="519963"/>
    <lineage>
        <taxon>Eukaryota</taxon>
        <taxon>Fungi</taxon>
        <taxon>Dikarya</taxon>
        <taxon>Ascomycota</taxon>
        <taxon>Pezizomycotina</taxon>
        <taxon>Eurotiomycetes</taxon>
        <taxon>Eurotiomycetidae</taxon>
        <taxon>Eurotiales</taxon>
        <taxon>Elaphomycetaceae</taxon>
        <taxon>Elaphomyces</taxon>
    </lineage>
</organism>
<evidence type="ECO:0000313" key="2">
    <source>
        <dbReference type="EMBL" id="OXV10933.1"/>
    </source>
</evidence>
<dbReference type="AlphaFoldDB" id="A0A232M3G3"/>
<evidence type="ECO:0000259" key="1">
    <source>
        <dbReference type="Pfam" id="PF00135"/>
    </source>
</evidence>
<dbReference type="Proteomes" id="UP000243515">
    <property type="component" value="Unassembled WGS sequence"/>
</dbReference>
<dbReference type="PANTHER" id="PTHR43142">
    <property type="entry name" value="CARBOXYLIC ESTER HYDROLASE"/>
    <property type="match status" value="1"/>
</dbReference>
<dbReference type="InterPro" id="IPR002018">
    <property type="entry name" value="CarbesteraseB"/>
</dbReference>
<comment type="caution">
    <text evidence="2">The sequence shown here is derived from an EMBL/GenBank/DDBJ whole genome shotgun (WGS) entry which is preliminary data.</text>
</comment>
<dbReference type="SUPFAM" id="SSF53474">
    <property type="entry name" value="alpha/beta-Hydrolases"/>
    <property type="match status" value="1"/>
</dbReference>
<reference evidence="2 3" key="1">
    <citation type="journal article" date="2015" name="Environ. Microbiol.">
        <title>Metagenome sequence of Elaphomyces granulatus from sporocarp tissue reveals Ascomycota ectomycorrhizal fingerprints of genome expansion and a Proteobacteria-rich microbiome.</title>
        <authorList>
            <person name="Quandt C.A."/>
            <person name="Kohler A."/>
            <person name="Hesse C.N."/>
            <person name="Sharpton T.J."/>
            <person name="Martin F."/>
            <person name="Spatafora J.W."/>
        </authorList>
    </citation>
    <scope>NUCLEOTIDE SEQUENCE [LARGE SCALE GENOMIC DNA]</scope>
    <source>
        <strain evidence="2 3">OSC145934</strain>
    </source>
</reference>
<dbReference type="PANTHER" id="PTHR43142:SF4">
    <property type="entry name" value="CARBOXYLIC ESTER HYDROLASE"/>
    <property type="match status" value="1"/>
</dbReference>
<protein>
    <recommendedName>
        <fullName evidence="1">Carboxylesterase type B domain-containing protein</fullName>
    </recommendedName>
</protein>
<gene>
    <name evidence="2" type="ORF">Egran_01304</name>
</gene>
<evidence type="ECO:0000313" key="3">
    <source>
        <dbReference type="Proteomes" id="UP000243515"/>
    </source>
</evidence>
<proteinExistence type="predicted"/>
<keyword evidence="3" id="KW-1185">Reference proteome</keyword>
<feature type="domain" description="Carboxylesterase type B" evidence="1">
    <location>
        <begin position="15"/>
        <end position="488"/>
    </location>
</feature>
<dbReference type="InterPro" id="IPR029058">
    <property type="entry name" value="AB_hydrolase_fold"/>
</dbReference>
<sequence length="545" mass="61904">MQTTREPYLQSLSHRGIIRGATIKDATTCAVLCHYFGGLRYALPPMSRWRRARPLPPDYLYGTAEQPGEHDSEQGAIRCANVTSKKGNEDCFQCNVWVPCAGKCPLEGWPVLFAIHGGFLQFGSPNDFSCARLLGEANFDCIIVTPAYRLGVLGFLASEELHQDAAAVGEESCGNFGFWDQRQALEWTRENIHLFNGNPLNITVSGYSAGAYSAFHQLAYDLRLPAEKSIIRQVIMWSNGPGVQPMSAINAQKQFNELLSVLDIPYTLSSQEKISHLRSCSPQELIDAGTKLKRHQFRPYTDSVFIPTHLFRRIDDGWFGHQLEARRVRLMIGECRNEHFVYGSWYPPENDSLSSLRRRLEADYSPEICDALVELYYPTGQLPENCDNWRDAFGHLYADIQVHMLQRGFIDALTRGVSAVSAAQLVHRYRIEYRVKCVDKMFPPAWGVTHATDLAMWFWGNGDILEDHEQGIVQNALIEPMKRFVQGGSLGADFQWNRNAVRVSQAWRLRSDGHVDVWEDSMWDKGLRVWKVLRNEATLKINANL</sequence>
<dbReference type="EMBL" id="NPHW01002691">
    <property type="protein sequence ID" value="OXV10933.1"/>
    <property type="molecule type" value="Genomic_DNA"/>
</dbReference>